<sequence>MLSTWSDDDSNPDCCKWKGIQCHNETDHVQMLDLRGQDNFLSGAVNFTPLVHLQKMEYLDLSYNDFQSSHIPELIGSFTNLRYLNISYSQISGRIPCELGKLAHLQYLGLGSNYLDGEIPYQLGNLSRLKYLDLSGNSNSFFGAIPFHVGNLPNLHTLRLGGNFDVESVGLPTMCPKVQIFKLIFLHLIEGSEKSVEWVREVHFRSLIRNTVLFVLTVRIVDWRSEVGDTVFVQKPCSCKFGELFPLLTLDNCVLVFGFPQQSGIRALWALVLGLFDLLE</sequence>
<evidence type="ECO:0000256" key="13">
    <source>
        <dbReference type="ARBA" id="ARBA00023157"/>
    </source>
</evidence>
<dbReference type="Pfam" id="PF23598">
    <property type="entry name" value="LRR_14"/>
    <property type="match status" value="1"/>
</dbReference>
<keyword evidence="7" id="KW-0812">Transmembrane</keyword>
<keyword evidence="15" id="KW-0325">Glycoprotein</keyword>
<dbReference type="KEGG" id="aprc:113866828"/>
<evidence type="ECO:0000256" key="5">
    <source>
        <dbReference type="ARBA" id="ARBA00022525"/>
    </source>
</evidence>
<comment type="subcellular location">
    <subcellularLocation>
        <location evidence="1">Membrane</location>
        <topology evidence="1">Peripheral membrane protein</topology>
    </subcellularLocation>
    <subcellularLocation>
        <location evidence="3">Membrane</location>
        <topology evidence="3">Single-pass type I membrane protein</topology>
    </subcellularLocation>
    <subcellularLocation>
        <location evidence="2">Secreted</location>
        <location evidence="2">Cell wall</location>
    </subcellularLocation>
</comment>
<dbReference type="InterPro" id="IPR055414">
    <property type="entry name" value="LRR_R13L4/SHOC2-like"/>
</dbReference>
<dbReference type="FunFam" id="3.80.10.10:FF:000400">
    <property type="entry name" value="Nuclear pore complex protein NUP107"/>
    <property type="match status" value="1"/>
</dbReference>
<keyword evidence="10" id="KW-0611">Plant defense</keyword>
<protein>
    <submittedName>
        <fullName evidence="19">Leucine-rich repeat receptor-like serine/threonine-protein kinase At2g24130</fullName>
    </submittedName>
</protein>
<evidence type="ECO:0000256" key="10">
    <source>
        <dbReference type="ARBA" id="ARBA00022821"/>
    </source>
</evidence>
<proteinExistence type="inferred from homology"/>
<comment type="similarity">
    <text evidence="16">Belongs to the polygalacturonase-inhibiting protein family.</text>
</comment>
<name>A0A8B8LPT1_ABRPR</name>
<dbReference type="InterPro" id="IPR046956">
    <property type="entry name" value="RLP23-like"/>
</dbReference>
<evidence type="ECO:0000256" key="1">
    <source>
        <dbReference type="ARBA" id="ARBA00004170"/>
    </source>
</evidence>
<keyword evidence="4" id="KW-0134">Cell wall</keyword>
<keyword evidence="18" id="KW-1185">Reference proteome</keyword>
<keyword evidence="8" id="KW-0732">Signal</keyword>
<dbReference type="Proteomes" id="UP000694853">
    <property type="component" value="Unplaced"/>
</dbReference>
<keyword evidence="14" id="KW-0675">Receptor</keyword>
<evidence type="ECO:0000256" key="8">
    <source>
        <dbReference type="ARBA" id="ARBA00022729"/>
    </source>
</evidence>
<evidence type="ECO:0000256" key="15">
    <source>
        <dbReference type="ARBA" id="ARBA00023180"/>
    </source>
</evidence>
<dbReference type="AlphaFoldDB" id="A0A8B8LPT1"/>
<evidence type="ECO:0000256" key="7">
    <source>
        <dbReference type="ARBA" id="ARBA00022692"/>
    </source>
</evidence>
<organism evidence="18 19">
    <name type="scientific">Abrus precatorius</name>
    <name type="common">Indian licorice</name>
    <name type="synonym">Glycine abrus</name>
    <dbReference type="NCBI Taxonomy" id="3816"/>
    <lineage>
        <taxon>Eukaryota</taxon>
        <taxon>Viridiplantae</taxon>
        <taxon>Streptophyta</taxon>
        <taxon>Embryophyta</taxon>
        <taxon>Tracheophyta</taxon>
        <taxon>Spermatophyta</taxon>
        <taxon>Magnoliopsida</taxon>
        <taxon>eudicotyledons</taxon>
        <taxon>Gunneridae</taxon>
        <taxon>Pentapetalae</taxon>
        <taxon>rosids</taxon>
        <taxon>fabids</taxon>
        <taxon>Fabales</taxon>
        <taxon>Fabaceae</taxon>
        <taxon>Papilionoideae</taxon>
        <taxon>50 kb inversion clade</taxon>
        <taxon>NPAAA clade</taxon>
        <taxon>indigoferoid/millettioid clade</taxon>
        <taxon>Abreae</taxon>
        <taxon>Abrus</taxon>
    </lineage>
</organism>
<dbReference type="GO" id="GO:0006952">
    <property type="term" value="P:defense response"/>
    <property type="evidence" value="ECO:0007669"/>
    <property type="project" value="UniProtKB-KW"/>
</dbReference>
<evidence type="ECO:0000256" key="2">
    <source>
        <dbReference type="ARBA" id="ARBA00004191"/>
    </source>
</evidence>
<evidence type="ECO:0000256" key="12">
    <source>
        <dbReference type="ARBA" id="ARBA00023136"/>
    </source>
</evidence>
<dbReference type="GeneID" id="113866828"/>
<dbReference type="PANTHER" id="PTHR48063">
    <property type="entry name" value="LRR RECEPTOR-LIKE KINASE"/>
    <property type="match status" value="1"/>
</dbReference>
<keyword evidence="5" id="KW-0964">Secreted</keyword>
<evidence type="ECO:0000313" key="19">
    <source>
        <dbReference type="RefSeq" id="XP_027357428.1"/>
    </source>
</evidence>
<evidence type="ECO:0000256" key="6">
    <source>
        <dbReference type="ARBA" id="ARBA00022614"/>
    </source>
</evidence>
<evidence type="ECO:0000256" key="11">
    <source>
        <dbReference type="ARBA" id="ARBA00022989"/>
    </source>
</evidence>
<dbReference type="Gene3D" id="3.80.10.10">
    <property type="entry name" value="Ribonuclease Inhibitor"/>
    <property type="match status" value="1"/>
</dbReference>
<evidence type="ECO:0000313" key="18">
    <source>
        <dbReference type="Proteomes" id="UP000694853"/>
    </source>
</evidence>
<evidence type="ECO:0000256" key="14">
    <source>
        <dbReference type="ARBA" id="ARBA00023170"/>
    </source>
</evidence>
<evidence type="ECO:0000256" key="9">
    <source>
        <dbReference type="ARBA" id="ARBA00022737"/>
    </source>
</evidence>
<dbReference type="SUPFAM" id="SSF52058">
    <property type="entry name" value="L domain-like"/>
    <property type="match status" value="1"/>
</dbReference>
<gene>
    <name evidence="19" type="primary">LOC113866828</name>
</gene>
<dbReference type="OrthoDB" id="1937783at2759"/>
<keyword evidence="9" id="KW-0677">Repeat</keyword>
<keyword evidence="6" id="KW-0433">Leucine-rich repeat</keyword>
<feature type="domain" description="Disease resistance R13L4/SHOC-2-like LRR" evidence="17">
    <location>
        <begin position="45"/>
        <end position="160"/>
    </location>
</feature>
<keyword evidence="13" id="KW-1015">Disulfide bond</keyword>
<evidence type="ECO:0000256" key="16">
    <source>
        <dbReference type="ARBA" id="ARBA00038043"/>
    </source>
</evidence>
<reference evidence="19" key="2">
    <citation type="submission" date="2025-08" db="UniProtKB">
        <authorList>
            <consortium name="RefSeq"/>
        </authorList>
    </citation>
    <scope>IDENTIFICATION</scope>
    <source>
        <tissue evidence="19">Young leaves</tissue>
    </source>
</reference>
<reference evidence="18" key="1">
    <citation type="journal article" date="2019" name="Toxins">
        <title>Detection of Abrin-Like and Prepropulchellin-Like Toxin Genes and Transcripts Using Whole Genome Sequencing and Full-Length Transcript Sequencing of Abrus precatorius.</title>
        <authorList>
            <person name="Hovde B.T."/>
            <person name="Daligault H.E."/>
            <person name="Hanschen E.R."/>
            <person name="Kunde Y.A."/>
            <person name="Johnson M.B."/>
            <person name="Starkenburg S.R."/>
            <person name="Johnson S.L."/>
        </authorList>
    </citation>
    <scope>NUCLEOTIDE SEQUENCE [LARGE SCALE GENOMIC DNA]</scope>
</reference>
<evidence type="ECO:0000256" key="4">
    <source>
        <dbReference type="ARBA" id="ARBA00022512"/>
    </source>
</evidence>
<accession>A0A8B8LPT1</accession>
<dbReference type="RefSeq" id="XP_027357428.1">
    <property type="nucleotide sequence ID" value="XM_027501627.1"/>
</dbReference>
<keyword evidence="12" id="KW-0472">Membrane</keyword>
<dbReference type="PANTHER" id="PTHR48063:SF101">
    <property type="entry name" value="LRR RECEPTOR-LIKE SERINE_THREONINE-PROTEIN KINASE FLS2"/>
    <property type="match status" value="1"/>
</dbReference>
<dbReference type="InterPro" id="IPR032675">
    <property type="entry name" value="LRR_dom_sf"/>
</dbReference>
<keyword evidence="11" id="KW-1133">Transmembrane helix</keyword>
<evidence type="ECO:0000256" key="3">
    <source>
        <dbReference type="ARBA" id="ARBA00004479"/>
    </source>
</evidence>
<dbReference type="GO" id="GO:0016020">
    <property type="term" value="C:membrane"/>
    <property type="evidence" value="ECO:0007669"/>
    <property type="project" value="UniProtKB-SubCell"/>
</dbReference>
<evidence type="ECO:0000259" key="17">
    <source>
        <dbReference type="Pfam" id="PF23598"/>
    </source>
</evidence>